<keyword evidence="2" id="KW-1185">Reference proteome</keyword>
<comment type="caution">
    <text evidence="1">The sequence shown here is derived from an EMBL/GenBank/DDBJ whole genome shotgun (WGS) entry which is preliminary data.</text>
</comment>
<organism evidence="1 2">
    <name type="scientific">Peronosclerospora sorghi</name>
    <dbReference type="NCBI Taxonomy" id="230839"/>
    <lineage>
        <taxon>Eukaryota</taxon>
        <taxon>Sar</taxon>
        <taxon>Stramenopiles</taxon>
        <taxon>Oomycota</taxon>
        <taxon>Peronosporomycetes</taxon>
        <taxon>Peronosporales</taxon>
        <taxon>Peronosporaceae</taxon>
        <taxon>Peronosclerospora</taxon>
    </lineage>
</organism>
<protein>
    <submittedName>
        <fullName evidence="1">Uncharacterized protein</fullName>
    </submittedName>
</protein>
<evidence type="ECO:0000313" key="1">
    <source>
        <dbReference type="EMBL" id="KAI9909261.1"/>
    </source>
</evidence>
<proteinExistence type="predicted"/>
<evidence type="ECO:0000313" key="2">
    <source>
        <dbReference type="Proteomes" id="UP001163321"/>
    </source>
</evidence>
<gene>
    <name evidence="1" type="ORF">PsorP6_014790</name>
</gene>
<name>A0ACC0VUX2_9STRA</name>
<dbReference type="EMBL" id="CM047586">
    <property type="protein sequence ID" value="KAI9909261.1"/>
    <property type="molecule type" value="Genomic_DNA"/>
</dbReference>
<sequence length="73" mass="8310">MKMRDMCRTTGEDYKSVVASVKGSVEAKLLENLCDYIFKSTVEKVTDTNIMNEVNKRCGTPKNEHLPDVRELV</sequence>
<reference evidence="1 2" key="1">
    <citation type="journal article" date="2022" name="bioRxiv">
        <title>The genome of the oomycete Peronosclerospora sorghi, a cosmopolitan pathogen of maize and sorghum, is inflated with dispersed pseudogenes.</title>
        <authorList>
            <person name="Fletcher K."/>
            <person name="Martin F."/>
            <person name="Isakeit T."/>
            <person name="Cavanaugh K."/>
            <person name="Magill C."/>
            <person name="Michelmore R."/>
        </authorList>
    </citation>
    <scope>NUCLEOTIDE SEQUENCE [LARGE SCALE GENOMIC DNA]</scope>
    <source>
        <strain evidence="1">P6</strain>
    </source>
</reference>
<accession>A0ACC0VUX2</accession>
<dbReference type="Proteomes" id="UP001163321">
    <property type="component" value="Chromosome 7"/>
</dbReference>